<dbReference type="GeneID" id="121223363"/>
<dbReference type="RefSeq" id="XP_040960595.1">
    <property type="nucleotide sequence ID" value="XM_041104661.1"/>
</dbReference>
<dbReference type="Pfam" id="PF14223">
    <property type="entry name" value="Retrotran_gag_2"/>
    <property type="match status" value="1"/>
</dbReference>
<reference evidence="1" key="1">
    <citation type="journal article" date="2020" name="Nat. Genet.">
        <title>Genomic diversifications of five Gossypium allopolyploid species and their impact on cotton improvement.</title>
        <authorList>
            <person name="Chen Z.J."/>
            <person name="Sreedasyam A."/>
            <person name="Ando A."/>
            <person name="Song Q."/>
            <person name="De Santiago L.M."/>
            <person name="Hulse-Kemp A.M."/>
            <person name="Ding M."/>
            <person name="Ye W."/>
            <person name="Kirkbride R.C."/>
            <person name="Jenkins J."/>
            <person name="Plott C."/>
            <person name="Lovell J."/>
            <person name="Lin Y.M."/>
            <person name="Vaughn R."/>
            <person name="Liu B."/>
            <person name="Simpson S."/>
            <person name="Scheffler B.E."/>
            <person name="Wen L."/>
            <person name="Saski C.A."/>
            <person name="Grover C.E."/>
            <person name="Hu G."/>
            <person name="Conover J.L."/>
            <person name="Carlson J.W."/>
            <person name="Shu S."/>
            <person name="Boston L.B."/>
            <person name="Williams M."/>
            <person name="Peterson D.G."/>
            <person name="McGee K."/>
            <person name="Jones D.C."/>
            <person name="Wendel J.F."/>
            <person name="Stelly D.M."/>
            <person name="Grimwood J."/>
            <person name="Schmutz J."/>
        </authorList>
    </citation>
    <scope>NUCLEOTIDE SEQUENCE [LARGE SCALE GENOMIC DNA]</scope>
    <source>
        <strain evidence="1">cv. TM-1</strain>
    </source>
</reference>
<evidence type="ECO:0008006" key="3">
    <source>
        <dbReference type="Google" id="ProtNLM"/>
    </source>
</evidence>
<reference evidence="2" key="2">
    <citation type="submission" date="2025-08" db="UniProtKB">
        <authorList>
            <consortium name="RefSeq"/>
        </authorList>
    </citation>
    <scope>IDENTIFICATION</scope>
</reference>
<protein>
    <recommendedName>
        <fullName evidence="3">Retrotransposon gag domain-containing protein</fullName>
    </recommendedName>
</protein>
<evidence type="ECO:0000313" key="2">
    <source>
        <dbReference type="RefSeq" id="XP_040960595.1"/>
    </source>
</evidence>
<gene>
    <name evidence="2" type="primary">LOC121223363</name>
</gene>
<accession>A0ABM3B0M2</accession>
<name>A0ABM3B0M2_GOSHI</name>
<organism evidence="1 2">
    <name type="scientific">Gossypium hirsutum</name>
    <name type="common">Upland cotton</name>
    <name type="synonym">Gossypium mexicanum</name>
    <dbReference type="NCBI Taxonomy" id="3635"/>
    <lineage>
        <taxon>Eukaryota</taxon>
        <taxon>Viridiplantae</taxon>
        <taxon>Streptophyta</taxon>
        <taxon>Embryophyta</taxon>
        <taxon>Tracheophyta</taxon>
        <taxon>Spermatophyta</taxon>
        <taxon>Magnoliopsida</taxon>
        <taxon>eudicotyledons</taxon>
        <taxon>Gunneridae</taxon>
        <taxon>Pentapetalae</taxon>
        <taxon>rosids</taxon>
        <taxon>malvids</taxon>
        <taxon>Malvales</taxon>
        <taxon>Malvaceae</taxon>
        <taxon>Malvoideae</taxon>
        <taxon>Gossypium</taxon>
    </lineage>
</organism>
<dbReference type="PANTHER" id="PTHR47481">
    <property type="match status" value="1"/>
</dbReference>
<sequence length="396" mass="43355">MDVQSASEVWTTALAMFAADMDLRQSRLRHELHSLKKGSLSIRDYVAKLKSLCALLEASGTSISVAERTTVMLVGLPSEFEGVVSSASLSSTPLPFQCMVDTLIECETRHVPPDQDVVYSANLVEDSSLPVSDGSTRGGRSGVRGRGRNFWPRIQCQICSQFGHVAQRCYYRYHRDEASPMQFQMPTFHEYEDRGWSSPSNTRPRVSNFSQHGCGTSQNNIASGQNYYGYGQNSFELGQNYCADGYNNFRAPYAGPIGGGPRLNVECHAYRPQTIGPNGGWPRPNVESHEYKPQTLGPNGGGPHGRVIGNFGPHDGFRPNDCTGLNDLLLATNPVSNNVQLDSSKPFDGFGVPWRTKPRARVFSASNPCFGLPRLGDLHATDYSDPSVSGSYINSA</sequence>
<dbReference type="PANTHER" id="PTHR47481:SF10">
    <property type="entry name" value="COPIA-LIKE POLYPROTEIN_RETROTRANSPOSON"/>
    <property type="match status" value="1"/>
</dbReference>
<keyword evidence="1" id="KW-1185">Reference proteome</keyword>
<evidence type="ECO:0000313" key="1">
    <source>
        <dbReference type="Proteomes" id="UP000818029"/>
    </source>
</evidence>
<proteinExistence type="predicted"/>
<dbReference type="Proteomes" id="UP000818029">
    <property type="component" value="Chromosome D11"/>
</dbReference>